<evidence type="ECO:0000256" key="1">
    <source>
        <dbReference type="ARBA" id="ARBA00004123"/>
    </source>
</evidence>
<keyword evidence="2" id="KW-0805">Transcription regulation</keyword>
<reference evidence="8 9" key="1">
    <citation type="journal article" date="2016" name="Proc. Natl. Acad. Sci. U.S.A.">
        <title>Comparative genomics of biotechnologically important yeasts.</title>
        <authorList>
            <person name="Riley R."/>
            <person name="Haridas S."/>
            <person name="Wolfe K.H."/>
            <person name="Lopes M.R."/>
            <person name="Hittinger C.T."/>
            <person name="Goeker M."/>
            <person name="Salamov A.A."/>
            <person name="Wisecaver J.H."/>
            <person name="Long T.M."/>
            <person name="Calvey C.H."/>
            <person name="Aerts A.L."/>
            <person name="Barry K.W."/>
            <person name="Choi C."/>
            <person name="Clum A."/>
            <person name="Coughlan A.Y."/>
            <person name="Deshpande S."/>
            <person name="Douglass A.P."/>
            <person name="Hanson S.J."/>
            <person name="Klenk H.-P."/>
            <person name="LaButti K.M."/>
            <person name="Lapidus A."/>
            <person name="Lindquist E.A."/>
            <person name="Lipzen A.M."/>
            <person name="Meier-Kolthoff J.P."/>
            <person name="Ohm R.A."/>
            <person name="Otillar R.P."/>
            <person name="Pangilinan J.L."/>
            <person name="Peng Y."/>
            <person name="Rokas A."/>
            <person name="Rosa C.A."/>
            <person name="Scheuner C."/>
            <person name="Sibirny A.A."/>
            <person name="Slot J.C."/>
            <person name="Stielow J.B."/>
            <person name="Sun H."/>
            <person name="Kurtzman C.P."/>
            <person name="Blackwell M."/>
            <person name="Grigoriev I.V."/>
            <person name="Jeffries T.W."/>
        </authorList>
    </citation>
    <scope>NUCLEOTIDE SEQUENCE [LARGE SCALE GENOMIC DNA]</scope>
    <source>
        <strain evidence="8 9">NRRL Y-11557</strain>
    </source>
</reference>
<dbReference type="SUPFAM" id="SSF57959">
    <property type="entry name" value="Leucine zipper domain"/>
    <property type="match status" value="1"/>
</dbReference>
<dbReference type="EMBL" id="KV454301">
    <property type="protein sequence ID" value="ODQ70178.1"/>
    <property type="molecule type" value="Genomic_DNA"/>
</dbReference>
<dbReference type="GO" id="GO:0005634">
    <property type="term" value="C:nucleus"/>
    <property type="evidence" value="ECO:0007669"/>
    <property type="project" value="UniProtKB-SubCell"/>
</dbReference>
<comment type="subcellular location">
    <subcellularLocation>
        <location evidence="1">Nucleus</location>
    </subcellularLocation>
</comment>
<protein>
    <recommendedName>
        <fullName evidence="7">BZIP domain-containing protein</fullName>
    </recommendedName>
</protein>
<evidence type="ECO:0000313" key="9">
    <source>
        <dbReference type="Proteomes" id="UP000094385"/>
    </source>
</evidence>
<feature type="region of interest" description="Disordered" evidence="6">
    <location>
        <begin position="206"/>
        <end position="236"/>
    </location>
</feature>
<sequence length="313" mass="34193">MSYSSHRGLNVSQYIANLNSIEPLDFPSSKQQDDLSLFANTQFFDFDMGRSTDAGVTVDDLQFDHDNDSDRRRRAPTKQPGHHGQQHQLQKEALVSPSGNISSAAHTPAPNGQGKVEFDFLSADYMNYAMPVLAHHPSPHHQPANPSNPGAQSLYTPLLNGTSGPVTGPHTPLGYAGNPAAAGAASPGMKRVNSAVELHQLLPEEGSRLAAEEDKRRRNTAASARFRVKKKQREQQMERTAKDLQEKVQLLEAKVMQLEMENKWLKNIVVEKNEAKAVSEILSGRQVAAAKTEQESKVSSDSPMVVQAPAGQS</sequence>
<evidence type="ECO:0000256" key="4">
    <source>
        <dbReference type="ARBA" id="ARBA00023163"/>
    </source>
</evidence>
<dbReference type="PROSITE" id="PS00036">
    <property type="entry name" value="BZIP_BASIC"/>
    <property type="match status" value="1"/>
</dbReference>
<feature type="domain" description="BZIP" evidence="7">
    <location>
        <begin position="213"/>
        <end position="272"/>
    </location>
</feature>
<proteinExistence type="predicted"/>
<keyword evidence="3" id="KW-0238">DNA-binding</keyword>
<dbReference type="AlphaFoldDB" id="A0A1E3PY14"/>
<dbReference type="FunFam" id="1.20.5.170:FF:000075">
    <property type="entry name" value="BZIP transcription factor (MetR)"/>
    <property type="match status" value="1"/>
</dbReference>
<feature type="compositionally biased region" description="Low complexity" evidence="6">
    <location>
        <begin position="172"/>
        <end position="188"/>
    </location>
</feature>
<feature type="region of interest" description="Disordered" evidence="6">
    <location>
        <begin position="285"/>
        <end position="313"/>
    </location>
</feature>
<dbReference type="Gene3D" id="1.20.5.170">
    <property type="match status" value="1"/>
</dbReference>
<accession>A0A1E3PY14</accession>
<dbReference type="PROSITE" id="PS50217">
    <property type="entry name" value="BZIP"/>
    <property type="match status" value="1"/>
</dbReference>
<organism evidence="8 9">
    <name type="scientific">Lipomyces starkeyi NRRL Y-11557</name>
    <dbReference type="NCBI Taxonomy" id="675824"/>
    <lineage>
        <taxon>Eukaryota</taxon>
        <taxon>Fungi</taxon>
        <taxon>Dikarya</taxon>
        <taxon>Ascomycota</taxon>
        <taxon>Saccharomycotina</taxon>
        <taxon>Lipomycetes</taxon>
        <taxon>Lipomycetales</taxon>
        <taxon>Lipomycetaceae</taxon>
        <taxon>Lipomyces</taxon>
    </lineage>
</organism>
<feature type="compositionally biased region" description="Basic and acidic residues" evidence="6">
    <location>
        <begin position="206"/>
        <end position="216"/>
    </location>
</feature>
<keyword evidence="4" id="KW-0804">Transcription</keyword>
<keyword evidence="5" id="KW-0539">Nucleus</keyword>
<name>A0A1E3PY14_LIPST</name>
<gene>
    <name evidence="8" type="ORF">LIPSTDRAFT_75174</name>
</gene>
<dbReference type="STRING" id="675824.A0A1E3PY14"/>
<feature type="compositionally biased region" description="Basic and acidic residues" evidence="6">
    <location>
        <begin position="62"/>
        <end position="71"/>
    </location>
</feature>
<dbReference type="PANTHER" id="PTHR13044">
    <property type="entry name" value="ACTIVATING TRANSCRIPTION FACTOR ATF 4/5"/>
    <property type="match status" value="1"/>
</dbReference>
<dbReference type="GO" id="GO:0001228">
    <property type="term" value="F:DNA-binding transcription activator activity, RNA polymerase II-specific"/>
    <property type="evidence" value="ECO:0007669"/>
    <property type="project" value="TreeGrafter"/>
</dbReference>
<dbReference type="PANTHER" id="PTHR13044:SF14">
    <property type="entry name" value="CRYPTOCEPHAL, ISOFORM A"/>
    <property type="match status" value="1"/>
</dbReference>
<evidence type="ECO:0000256" key="5">
    <source>
        <dbReference type="ARBA" id="ARBA00023242"/>
    </source>
</evidence>
<dbReference type="Pfam" id="PF07716">
    <property type="entry name" value="bZIP_2"/>
    <property type="match status" value="1"/>
</dbReference>
<evidence type="ECO:0000259" key="7">
    <source>
        <dbReference type="PROSITE" id="PS50217"/>
    </source>
</evidence>
<dbReference type="CDD" id="cd14705">
    <property type="entry name" value="bZIP_Zip1"/>
    <property type="match status" value="1"/>
</dbReference>
<feature type="compositionally biased region" description="Basic residues" evidence="6">
    <location>
        <begin position="72"/>
        <end position="85"/>
    </location>
</feature>
<feature type="region of interest" description="Disordered" evidence="6">
    <location>
        <begin position="136"/>
        <end position="188"/>
    </location>
</feature>
<dbReference type="InterPro" id="IPR046347">
    <property type="entry name" value="bZIP_sf"/>
</dbReference>
<dbReference type="OrthoDB" id="1939598at2759"/>
<dbReference type="GO" id="GO:0000977">
    <property type="term" value="F:RNA polymerase II transcription regulatory region sequence-specific DNA binding"/>
    <property type="evidence" value="ECO:0007669"/>
    <property type="project" value="TreeGrafter"/>
</dbReference>
<keyword evidence="9" id="KW-1185">Reference proteome</keyword>
<evidence type="ECO:0000256" key="6">
    <source>
        <dbReference type="SAM" id="MobiDB-lite"/>
    </source>
</evidence>
<evidence type="ECO:0000256" key="2">
    <source>
        <dbReference type="ARBA" id="ARBA00023015"/>
    </source>
</evidence>
<evidence type="ECO:0000313" key="8">
    <source>
        <dbReference type="EMBL" id="ODQ70178.1"/>
    </source>
</evidence>
<feature type="compositionally biased region" description="Polar residues" evidence="6">
    <location>
        <begin position="144"/>
        <end position="165"/>
    </location>
</feature>
<dbReference type="Proteomes" id="UP000094385">
    <property type="component" value="Unassembled WGS sequence"/>
</dbReference>
<evidence type="ECO:0000256" key="3">
    <source>
        <dbReference type="ARBA" id="ARBA00023125"/>
    </source>
</evidence>
<dbReference type="InterPro" id="IPR004827">
    <property type="entry name" value="bZIP"/>
</dbReference>
<feature type="region of interest" description="Disordered" evidence="6">
    <location>
        <begin position="60"/>
        <end position="113"/>
    </location>
</feature>